<feature type="domain" description="Enoyl reductase (ER)" evidence="3">
    <location>
        <begin position="14"/>
        <end position="301"/>
    </location>
</feature>
<dbReference type="InterPro" id="IPR036291">
    <property type="entry name" value="NAD(P)-bd_dom_sf"/>
</dbReference>
<sequence>MTRLIVGKVLALVKADRSVRLTTVADPVPLPDQAIIRVRAFSLNQGEVLDLAKLPEGAVTGWDAAGVVVQAAADGSGPAVGSRVVGLVRRKGAWAELAAISTQWLATIPAGVADVQAATLPTAALTALRSLEIGGLLLAKRVLVTGATGGVGRFAVQLAQLAGAHVTALVRRSSDLRGADVVTERIEGDFDLIVESVGGTVFGQAIEHLASHGVVVSLATQDDDQPITFRAGWYSRSPGARIYTLNNFDEPSSVAADLARLCNLLAAGRLDGQVELESSWRETPAAIEALLDRRITGKAVLHVD</sequence>
<comment type="caution">
    <text evidence="4">The sequence shown here is derived from an EMBL/GenBank/DDBJ whole genome shotgun (WGS) entry which is preliminary data.</text>
</comment>
<evidence type="ECO:0000256" key="1">
    <source>
        <dbReference type="ARBA" id="ARBA00022857"/>
    </source>
</evidence>
<dbReference type="SUPFAM" id="SSF51735">
    <property type="entry name" value="NAD(P)-binding Rossmann-fold domains"/>
    <property type="match status" value="1"/>
</dbReference>
<evidence type="ECO:0000313" key="4">
    <source>
        <dbReference type="EMBL" id="GAA1675504.1"/>
    </source>
</evidence>
<dbReference type="Pfam" id="PF13602">
    <property type="entry name" value="ADH_zinc_N_2"/>
    <property type="match status" value="1"/>
</dbReference>
<keyword evidence="5" id="KW-1185">Reference proteome</keyword>
<keyword evidence="2" id="KW-0560">Oxidoreductase</keyword>
<protein>
    <submittedName>
        <fullName evidence="4">Zinc-binding dehydrogenase</fullName>
    </submittedName>
</protein>
<evidence type="ECO:0000256" key="2">
    <source>
        <dbReference type="ARBA" id="ARBA00023002"/>
    </source>
</evidence>
<dbReference type="SUPFAM" id="SSF50129">
    <property type="entry name" value="GroES-like"/>
    <property type="match status" value="1"/>
</dbReference>
<dbReference type="Pfam" id="PF08240">
    <property type="entry name" value="ADH_N"/>
    <property type="match status" value="1"/>
</dbReference>
<name>A0ABN2GSL5_9ACTN</name>
<evidence type="ECO:0000259" key="3">
    <source>
        <dbReference type="SMART" id="SM00829"/>
    </source>
</evidence>
<dbReference type="Gene3D" id="3.90.180.10">
    <property type="entry name" value="Medium-chain alcohol dehydrogenases, catalytic domain"/>
    <property type="match status" value="1"/>
</dbReference>
<reference evidence="4 5" key="1">
    <citation type="journal article" date="2019" name="Int. J. Syst. Evol. Microbiol.">
        <title>The Global Catalogue of Microorganisms (GCM) 10K type strain sequencing project: providing services to taxonomists for standard genome sequencing and annotation.</title>
        <authorList>
            <consortium name="The Broad Institute Genomics Platform"/>
            <consortium name="The Broad Institute Genome Sequencing Center for Infectious Disease"/>
            <person name="Wu L."/>
            <person name="Ma J."/>
        </authorList>
    </citation>
    <scope>NUCLEOTIDE SEQUENCE [LARGE SCALE GENOMIC DNA]</scope>
    <source>
        <strain evidence="4 5">JCM 14307</strain>
    </source>
</reference>
<dbReference type="Proteomes" id="UP001500280">
    <property type="component" value="Unassembled WGS sequence"/>
</dbReference>
<gene>
    <name evidence="4" type="ORF">GCM10009745_18280</name>
</gene>
<accession>A0ABN2GSL5</accession>
<dbReference type="InterPro" id="IPR013154">
    <property type="entry name" value="ADH-like_N"/>
</dbReference>
<dbReference type="InterPro" id="IPR020843">
    <property type="entry name" value="ER"/>
</dbReference>
<evidence type="ECO:0000313" key="5">
    <source>
        <dbReference type="Proteomes" id="UP001500280"/>
    </source>
</evidence>
<dbReference type="InterPro" id="IPR011032">
    <property type="entry name" value="GroES-like_sf"/>
</dbReference>
<dbReference type="PANTHER" id="PTHR48106:SF18">
    <property type="entry name" value="QUINONE OXIDOREDUCTASE PIG3"/>
    <property type="match status" value="1"/>
</dbReference>
<organism evidence="4 5">
    <name type="scientific">Kribbella yunnanensis</name>
    <dbReference type="NCBI Taxonomy" id="190194"/>
    <lineage>
        <taxon>Bacteria</taxon>
        <taxon>Bacillati</taxon>
        <taxon>Actinomycetota</taxon>
        <taxon>Actinomycetes</taxon>
        <taxon>Propionibacteriales</taxon>
        <taxon>Kribbellaceae</taxon>
        <taxon>Kribbella</taxon>
    </lineage>
</organism>
<keyword evidence="1" id="KW-0521">NADP</keyword>
<dbReference type="PANTHER" id="PTHR48106">
    <property type="entry name" value="QUINONE OXIDOREDUCTASE PIG3-RELATED"/>
    <property type="match status" value="1"/>
</dbReference>
<proteinExistence type="predicted"/>
<dbReference type="EMBL" id="BAAANF010000005">
    <property type="protein sequence ID" value="GAA1675504.1"/>
    <property type="molecule type" value="Genomic_DNA"/>
</dbReference>
<dbReference type="SMART" id="SM00829">
    <property type="entry name" value="PKS_ER"/>
    <property type="match status" value="1"/>
</dbReference>